<dbReference type="OrthoDB" id="5243838at2"/>
<name>A0A4Q2RQW2_9ACTN</name>
<dbReference type="InterPro" id="IPR001173">
    <property type="entry name" value="Glyco_trans_2-like"/>
</dbReference>
<proteinExistence type="predicted"/>
<dbReference type="EMBL" id="SDWS01000003">
    <property type="protein sequence ID" value="RYB91287.1"/>
    <property type="molecule type" value="Genomic_DNA"/>
</dbReference>
<keyword evidence="3" id="KW-1185">Reference proteome</keyword>
<evidence type="ECO:0000313" key="3">
    <source>
        <dbReference type="Proteomes" id="UP000291838"/>
    </source>
</evidence>
<dbReference type="CDD" id="cd00761">
    <property type="entry name" value="Glyco_tranf_GTA_type"/>
    <property type="match status" value="1"/>
</dbReference>
<organism evidence="2 3">
    <name type="scientific">Nocardioides glacieisoli</name>
    <dbReference type="NCBI Taxonomy" id="1168730"/>
    <lineage>
        <taxon>Bacteria</taxon>
        <taxon>Bacillati</taxon>
        <taxon>Actinomycetota</taxon>
        <taxon>Actinomycetes</taxon>
        <taxon>Propionibacteriales</taxon>
        <taxon>Nocardioidaceae</taxon>
        <taxon>Nocardioides</taxon>
    </lineage>
</organism>
<dbReference type="InterPro" id="IPR029044">
    <property type="entry name" value="Nucleotide-diphossugar_trans"/>
</dbReference>
<comment type="caution">
    <text evidence="2">The sequence shown here is derived from an EMBL/GenBank/DDBJ whole genome shotgun (WGS) entry which is preliminary data.</text>
</comment>
<keyword evidence="2" id="KW-0808">Transferase</keyword>
<dbReference type="Gene3D" id="3.90.550.10">
    <property type="entry name" value="Spore Coat Polysaccharide Biosynthesis Protein SpsA, Chain A"/>
    <property type="match status" value="1"/>
</dbReference>
<evidence type="ECO:0000259" key="1">
    <source>
        <dbReference type="Pfam" id="PF00535"/>
    </source>
</evidence>
<evidence type="ECO:0000313" key="2">
    <source>
        <dbReference type="EMBL" id="RYB91287.1"/>
    </source>
</evidence>
<dbReference type="Proteomes" id="UP000291838">
    <property type="component" value="Unassembled WGS sequence"/>
</dbReference>
<gene>
    <name evidence="2" type="ORF">EUA06_08115</name>
</gene>
<dbReference type="SUPFAM" id="SSF53448">
    <property type="entry name" value="Nucleotide-diphospho-sugar transferases"/>
    <property type="match status" value="1"/>
</dbReference>
<dbReference type="Pfam" id="PF00535">
    <property type="entry name" value="Glycos_transf_2"/>
    <property type="match status" value="1"/>
</dbReference>
<dbReference type="PANTHER" id="PTHR15046:SF3">
    <property type="entry name" value="BETA-1,4 N-ACETYLGALACTOSAMINYLTRANSFERASE 2-LIKE"/>
    <property type="match status" value="1"/>
</dbReference>
<sequence length="282" mass="31478">MPPMSSVELVRAVLGSPLGAPVRVLYSGVLRLQVVAVGMLDAARSRGRSDRGWLAEQLSVSAKTFLRPATARRMVRTVRRVFDGDVVIADDSPTPMAPPDARCRIVELPFNSGVTVGRNAALAQVRTPFVLVTDDDVLFTRASDLERAVRFLVDHPEVDAVCAFQVELPRWYAVEAGDESELFPGHRPLRIPHGTEIDGTRVVAKGPTAYVGRTEALRQVPYDEKIRMVDHRDFFSSAAGRLVFVQARWFVVYHARTPFNRSYNQHRDDVHPDLFYLGGKWG</sequence>
<reference evidence="2 3" key="1">
    <citation type="submission" date="2019-01" db="EMBL/GenBank/DDBJ databases">
        <title>Novel species of Nocardioides.</title>
        <authorList>
            <person name="Liu Q."/>
            <person name="Xin Y.-H."/>
        </authorList>
    </citation>
    <scope>NUCLEOTIDE SEQUENCE [LARGE SCALE GENOMIC DNA]</scope>
    <source>
        <strain evidence="2 3">HLT3-15</strain>
    </source>
</reference>
<feature type="domain" description="Glycosyltransferase 2-like" evidence="1">
    <location>
        <begin position="85"/>
        <end position="168"/>
    </location>
</feature>
<protein>
    <submittedName>
        <fullName evidence="2">Glycosyltransferase</fullName>
    </submittedName>
</protein>
<dbReference type="PANTHER" id="PTHR15046">
    <property type="entry name" value="GLYCO_TRANS_2-LIKE DOMAIN-CONTAINING PROTEIN"/>
    <property type="match status" value="1"/>
</dbReference>
<dbReference type="AlphaFoldDB" id="A0A4Q2RQW2"/>
<accession>A0A4Q2RQW2</accession>
<dbReference type="GO" id="GO:0016740">
    <property type="term" value="F:transferase activity"/>
    <property type="evidence" value="ECO:0007669"/>
    <property type="project" value="UniProtKB-KW"/>
</dbReference>